<dbReference type="InterPro" id="IPR051448">
    <property type="entry name" value="CdaR-like_regulators"/>
</dbReference>
<dbReference type="InterPro" id="IPR025751">
    <property type="entry name" value="RsbRD_N_dom"/>
</dbReference>
<dbReference type="OrthoDB" id="3190266at2"/>
<dbReference type="KEGG" id="cmd:B841_08565"/>
<gene>
    <name evidence="3" type="ORF">B841_08565</name>
</gene>
<proteinExistence type="predicted"/>
<dbReference type="Gene3D" id="1.10.10.2840">
    <property type="entry name" value="PucR C-terminal helix-turn-helix domain"/>
    <property type="match status" value="1"/>
</dbReference>
<reference evidence="3 4" key="1">
    <citation type="submission" date="2012-11" db="EMBL/GenBank/DDBJ databases">
        <title>The complete genome sequence of Corynebacterium maris Coryn-1 (=DSM 45190).</title>
        <authorList>
            <person name="Schaffert L."/>
            <person name="Albersmeier A."/>
            <person name="Kalinowski J."/>
            <person name="Ruckert C."/>
        </authorList>
    </citation>
    <scope>NUCLEOTIDE SEQUENCE [LARGE SCALE GENOMIC DNA]</scope>
    <source>
        <strain evidence="4">Coryn-1</strain>
    </source>
</reference>
<keyword evidence="4" id="KW-1185">Reference proteome</keyword>
<accession>S5TJW7</accession>
<feature type="domain" description="PucR C-terminal helix-turn-helix" evidence="1">
    <location>
        <begin position="323"/>
        <end position="376"/>
    </location>
</feature>
<evidence type="ECO:0000313" key="3">
    <source>
        <dbReference type="EMBL" id="AGS35186.1"/>
    </source>
</evidence>
<dbReference type="AlphaFoldDB" id="S5TJW7"/>
<name>S5TJW7_9CORY</name>
<dbReference type="STRING" id="1224163.B841_08565"/>
<dbReference type="Proteomes" id="UP000015388">
    <property type="component" value="Chromosome"/>
</dbReference>
<dbReference type="PATRIC" id="fig|1224163.3.peg.1721"/>
<feature type="domain" description="RsbT co-antagonist protein RsbRD N-terminal" evidence="2">
    <location>
        <begin position="26"/>
        <end position="147"/>
    </location>
</feature>
<dbReference type="Pfam" id="PF14361">
    <property type="entry name" value="RsbRD_N"/>
    <property type="match status" value="1"/>
</dbReference>
<evidence type="ECO:0000259" key="1">
    <source>
        <dbReference type="Pfam" id="PF13556"/>
    </source>
</evidence>
<dbReference type="EMBL" id="CP003924">
    <property type="protein sequence ID" value="AGS35186.1"/>
    <property type="molecule type" value="Genomic_DNA"/>
</dbReference>
<dbReference type="HOGENOM" id="CLU_041278_1_0_11"/>
<dbReference type="eggNOG" id="COG2508">
    <property type="taxonomic scope" value="Bacteria"/>
</dbReference>
<sequence length="387" mass="43077">MEKLTSATSDTTLTDLARLLEEEAHDLSEEAMNRVFAEVPEYANIAPDDLRLSALTNTRRGVDCLTHRKIRNPDDATEPQRITRKRISQGLAIESIIRAYRLTLTVVHDRFVQLAMDSDLKTRDTLLGSTLLWRLGDWFIDRAVRAYCTSAVTEEVRRQIEKVELLRALRAGTQDAETWRLRAVGLGLSPVAAYRVLITSTEAKPRWVELVEKSCSLPQARAVAADLGDVAVALVAEKPPGVRESLAEHPVAAGPARMLADARESCRSAEAAFQAMPPDVAGWWDVGALSWRIAVRGSAAMAELVAAKYTAPLEEEGEFGEVLMESVSVFIDHRRVLRKAAAELFVHENTLRHRLQRFEQVTGSRLSEADTLIEVSWLRHLRVLGLA</sequence>
<dbReference type="PANTHER" id="PTHR33744">
    <property type="entry name" value="CARBOHYDRATE DIACID REGULATOR"/>
    <property type="match status" value="1"/>
</dbReference>
<dbReference type="InterPro" id="IPR025736">
    <property type="entry name" value="PucR_C-HTH_dom"/>
</dbReference>
<dbReference type="InterPro" id="IPR042070">
    <property type="entry name" value="PucR_C-HTH_sf"/>
</dbReference>
<evidence type="ECO:0000259" key="2">
    <source>
        <dbReference type="Pfam" id="PF14361"/>
    </source>
</evidence>
<dbReference type="PANTHER" id="PTHR33744:SF7">
    <property type="entry name" value="PUCR FAMILY TRANSCRIPTIONAL REGULATOR"/>
    <property type="match status" value="1"/>
</dbReference>
<protein>
    <submittedName>
        <fullName evidence="3">Sugar diacid utilization regulator</fullName>
    </submittedName>
</protein>
<evidence type="ECO:0000313" key="4">
    <source>
        <dbReference type="Proteomes" id="UP000015388"/>
    </source>
</evidence>
<dbReference type="RefSeq" id="WP_020935119.1">
    <property type="nucleotide sequence ID" value="NC_021915.1"/>
</dbReference>
<organism evidence="3 4">
    <name type="scientific">Corynebacterium maris DSM 45190</name>
    <dbReference type="NCBI Taxonomy" id="1224163"/>
    <lineage>
        <taxon>Bacteria</taxon>
        <taxon>Bacillati</taxon>
        <taxon>Actinomycetota</taxon>
        <taxon>Actinomycetes</taxon>
        <taxon>Mycobacteriales</taxon>
        <taxon>Corynebacteriaceae</taxon>
        <taxon>Corynebacterium</taxon>
    </lineage>
</organism>
<dbReference type="Pfam" id="PF13556">
    <property type="entry name" value="HTH_30"/>
    <property type="match status" value="1"/>
</dbReference>